<dbReference type="AlphaFoldDB" id="A0A2S4PUP0"/>
<dbReference type="PANTHER" id="PTHR13044">
    <property type="entry name" value="ACTIVATING TRANSCRIPTION FACTOR ATF 4/5"/>
    <property type="match status" value="1"/>
</dbReference>
<feature type="compositionally biased region" description="Basic and acidic residues" evidence="6">
    <location>
        <begin position="424"/>
        <end position="437"/>
    </location>
</feature>
<evidence type="ECO:0000313" key="9">
    <source>
        <dbReference type="Proteomes" id="UP000237438"/>
    </source>
</evidence>
<reference evidence="8 9" key="1">
    <citation type="submission" date="2017-10" db="EMBL/GenBank/DDBJ databases">
        <title>Development of genomic resources for the powdery mildew, Erysiphe pulchra.</title>
        <authorList>
            <person name="Wadl P.A."/>
            <person name="Mack B.M."/>
            <person name="Moore G."/>
            <person name="Beltz S.B."/>
        </authorList>
    </citation>
    <scope>NUCLEOTIDE SEQUENCE [LARGE SCALE GENOMIC DNA]</scope>
    <source>
        <strain evidence="8">Cflorida</strain>
    </source>
</reference>
<keyword evidence="4" id="KW-0804">Transcription</keyword>
<dbReference type="PROSITE" id="PS50217">
    <property type="entry name" value="BZIP"/>
    <property type="match status" value="1"/>
</dbReference>
<dbReference type="GO" id="GO:0001228">
    <property type="term" value="F:DNA-binding transcription activator activity, RNA polymerase II-specific"/>
    <property type="evidence" value="ECO:0007669"/>
    <property type="project" value="TreeGrafter"/>
</dbReference>
<dbReference type="InterPro" id="IPR004827">
    <property type="entry name" value="bZIP"/>
</dbReference>
<keyword evidence="5" id="KW-0539">Nucleus</keyword>
<evidence type="ECO:0000256" key="2">
    <source>
        <dbReference type="ARBA" id="ARBA00023015"/>
    </source>
</evidence>
<dbReference type="GO" id="GO:0000977">
    <property type="term" value="F:RNA polymerase II transcription regulatory region sequence-specific DNA binding"/>
    <property type="evidence" value="ECO:0007669"/>
    <property type="project" value="TreeGrafter"/>
</dbReference>
<evidence type="ECO:0000256" key="1">
    <source>
        <dbReference type="ARBA" id="ARBA00004123"/>
    </source>
</evidence>
<dbReference type="EMBL" id="PEDP01000509">
    <property type="protein sequence ID" value="POS85752.1"/>
    <property type="molecule type" value="Genomic_DNA"/>
</dbReference>
<feature type="domain" description="BZIP" evidence="7">
    <location>
        <begin position="354"/>
        <end position="412"/>
    </location>
</feature>
<dbReference type="CDD" id="cd14705">
    <property type="entry name" value="bZIP_Zip1"/>
    <property type="match status" value="1"/>
</dbReference>
<sequence length="535" mass="59021">MSQKHHAPRSASRSPFDDGRRITLPPVKHRDEYQRRTDLLEWQLSVSDQRLRDPQLQSIANRYFRPKAYGVERDLGVHSILNPDVSNNIQNPVRIQSEGSEAMNMNPNSRLNTSSQRNFSGHQLLTSSSLSATDNNSGSLPWMTRPMLTPKSPSRVIHPSRAATSGTLDAEGSPPSVGPSNQIQTLEPSLATSLENYPSIVGQQNPTQRFSKNYSKSNHVGIPANLNLQSLSSVPLSKIPSPSTSTTSSYNPPTAQNSPVSLIHQGGQASPSNPYYSSGSSLGSSMQLAGGIQGPLSNLEGPYCTPESPQNPSIAGISTQTSASDPIQVLTITTNQGLYTIPVDVHHASRLANEKRARNAGASARFRQRRKEKEKEANLAIEKLQSQVKDLERNLDRLQTERDFYRSERDRLRDVMLRTPRLDIPPERQRNFPEQHDTFSGSQQTITGRHDIISEESANKKRGKIRDSFNEASFVIPSISQSESKAPTGYSMIEMTQTSQHLYPNVSSSSSQSKLNAILSTAESPDSLRKNFNTS</sequence>
<keyword evidence="3" id="KW-0238">DNA-binding</keyword>
<gene>
    <name evidence="8" type="ORF">EPUL_004779</name>
</gene>
<dbReference type="PANTHER" id="PTHR13044:SF14">
    <property type="entry name" value="CRYPTOCEPHAL, ISOFORM A"/>
    <property type="match status" value="1"/>
</dbReference>
<evidence type="ECO:0000256" key="3">
    <source>
        <dbReference type="ARBA" id="ARBA00023125"/>
    </source>
</evidence>
<comment type="subcellular location">
    <subcellularLocation>
        <location evidence="1">Nucleus</location>
    </subcellularLocation>
</comment>
<name>A0A2S4PUP0_9PEZI</name>
<evidence type="ECO:0000256" key="6">
    <source>
        <dbReference type="SAM" id="MobiDB-lite"/>
    </source>
</evidence>
<dbReference type="Gene3D" id="1.20.5.170">
    <property type="match status" value="1"/>
</dbReference>
<feature type="compositionally biased region" description="Low complexity" evidence="6">
    <location>
        <begin position="240"/>
        <end position="254"/>
    </location>
</feature>
<feature type="region of interest" description="Disordered" evidence="6">
    <location>
        <begin position="164"/>
        <end position="183"/>
    </location>
</feature>
<keyword evidence="2" id="KW-0805">Transcription regulation</keyword>
<evidence type="ECO:0000259" key="7">
    <source>
        <dbReference type="PROSITE" id="PS50217"/>
    </source>
</evidence>
<accession>A0A2S4PUP0</accession>
<feature type="region of interest" description="Disordered" evidence="6">
    <location>
        <begin position="424"/>
        <end position="445"/>
    </location>
</feature>
<feature type="compositionally biased region" description="Polar residues" evidence="6">
    <location>
        <begin position="514"/>
        <end position="535"/>
    </location>
</feature>
<feature type="region of interest" description="Disordered" evidence="6">
    <location>
        <begin position="502"/>
        <end position="535"/>
    </location>
</feature>
<feature type="compositionally biased region" description="Polar residues" evidence="6">
    <location>
        <begin position="125"/>
        <end position="139"/>
    </location>
</feature>
<keyword evidence="9" id="KW-1185">Reference proteome</keyword>
<evidence type="ECO:0000313" key="8">
    <source>
        <dbReference type="EMBL" id="POS85752.1"/>
    </source>
</evidence>
<protein>
    <recommendedName>
        <fullName evidence="7">BZIP domain-containing protein</fullName>
    </recommendedName>
</protein>
<evidence type="ECO:0000256" key="5">
    <source>
        <dbReference type="ARBA" id="ARBA00023242"/>
    </source>
</evidence>
<dbReference type="GO" id="GO:0005634">
    <property type="term" value="C:nucleus"/>
    <property type="evidence" value="ECO:0007669"/>
    <property type="project" value="UniProtKB-SubCell"/>
</dbReference>
<organism evidence="8 9">
    <name type="scientific">Erysiphe pulchra</name>
    <dbReference type="NCBI Taxonomy" id="225359"/>
    <lineage>
        <taxon>Eukaryota</taxon>
        <taxon>Fungi</taxon>
        <taxon>Dikarya</taxon>
        <taxon>Ascomycota</taxon>
        <taxon>Pezizomycotina</taxon>
        <taxon>Leotiomycetes</taxon>
        <taxon>Erysiphales</taxon>
        <taxon>Erysiphaceae</taxon>
        <taxon>Erysiphe</taxon>
    </lineage>
</organism>
<dbReference type="Proteomes" id="UP000237438">
    <property type="component" value="Unassembled WGS sequence"/>
</dbReference>
<feature type="compositionally biased region" description="Low complexity" evidence="6">
    <location>
        <begin position="270"/>
        <end position="285"/>
    </location>
</feature>
<dbReference type="PROSITE" id="PS00036">
    <property type="entry name" value="BZIP_BASIC"/>
    <property type="match status" value="1"/>
</dbReference>
<dbReference type="OrthoDB" id="2247093at2759"/>
<feature type="region of interest" description="Disordered" evidence="6">
    <location>
        <begin position="235"/>
        <end position="289"/>
    </location>
</feature>
<comment type="caution">
    <text evidence="8">The sequence shown here is derived from an EMBL/GenBank/DDBJ whole genome shotgun (WGS) entry which is preliminary data.</text>
</comment>
<proteinExistence type="predicted"/>
<feature type="region of interest" description="Disordered" evidence="6">
    <location>
        <begin position="1"/>
        <end position="33"/>
    </location>
</feature>
<feature type="region of interest" description="Disordered" evidence="6">
    <location>
        <begin position="355"/>
        <end position="374"/>
    </location>
</feature>
<feature type="region of interest" description="Disordered" evidence="6">
    <location>
        <begin position="125"/>
        <end position="159"/>
    </location>
</feature>
<evidence type="ECO:0000256" key="4">
    <source>
        <dbReference type="ARBA" id="ARBA00023163"/>
    </source>
</evidence>